<dbReference type="EMBL" id="VSRR010045143">
    <property type="protein sequence ID" value="MPC77157.1"/>
    <property type="molecule type" value="Genomic_DNA"/>
</dbReference>
<evidence type="ECO:0000313" key="2">
    <source>
        <dbReference type="Proteomes" id="UP000324222"/>
    </source>
</evidence>
<gene>
    <name evidence="1" type="ORF">E2C01_071604</name>
</gene>
<reference evidence="1 2" key="1">
    <citation type="submission" date="2019-05" db="EMBL/GenBank/DDBJ databases">
        <title>Another draft genome of Portunus trituberculatus and its Hox gene families provides insights of decapod evolution.</title>
        <authorList>
            <person name="Jeong J.-H."/>
            <person name="Song I."/>
            <person name="Kim S."/>
            <person name="Choi T."/>
            <person name="Kim D."/>
            <person name="Ryu S."/>
            <person name="Kim W."/>
        </authorList>
    </citation>
    <scope>NUCLEOTIDE SEQUENCE [LARGE SCALE GENOMIC DNA]</scope>
    <source>
        <tissue evidence="1">Muscle</tissue>
    </source>
</reference>
<dbReference type="Proteomes" id="UP000324222">
    <property type="component" value="Unassembled WGS sequence"/>
</dbReference>
<evidence type="ECO:0000313" key="1">
    <source>
        <dbReference type="EMBL" id="MPC77157.1"/>
    </source>
</evidence>
<protein>
    <submittedName>
        <fullName evidence="1">Uncharacterized protein</fullName>
    </submittedName>
</protein>
<accession>A0A5B7I6M7</accession>
<proteinExistence type="predicted"/>
<sequence length="110" mass="12098">MVVVMSQDLCDVPLYVVICGEYFQTSIPAHATYTTCFPLFTLPASLEYCPCQCGRWCFCVRPCPCLVRAVSVRVRAVFVLRSCPSTGMRGRPSAAGRLIDRENGISGRVA</sequence>
<comment type="caution">
    <text evidence="1">The sequence shown here is derived from an EMBL/GenBank/DDBJ whole genome shotgun (WGS) entry which is preliminary data.</text>
</comment>
<dbReference type="AlphaFoldDB" id="A0A5B7I6M7"/>
<keyword evidence="2" id="KW-1185">Reference proteome</keyword>
<name>A0A5B7I6M7_PORTR</name>
<organism evidence="1 2">
    <name type="scientific">Portunus trituberculatus</name>
    <name type="common">Swimming crab</name>
    <name type="synonym">Neptunus trituberculatus</name>
    <dbReference type="NCBI Taxonomy" id="210409"/>
    <lineage>
        <taxon>Eukaryota</taxon>
        <taxon>Metazoa</taxon>
        <taxon>Ecdysozoa</taxon>
        <taxon>Arthropoda</taxon>
        <taxon>Crustacea</taxon>
        <taxon>Multicrustacea</taxon>
        <taxon>Malacostraca</taxon>
        <taxon>Eumalacostraca</taxon>
        <taxon>Eucarida</taxon>
        <taxon>Decapoda</taxon>
        <taxon>Pleocyemata</taxon>
        <taxon>Brachyura</taxon>
        <taxon>Eubrachyura</taxon>
        <taxon>Portunoidea</taxon>
        <taxon>Portunidae</taxon>
        <taxon>Portuninae</taxon>
        <taxon>Portunus</taxon>
    </lineage>
</organism>